<dbReference type="FunFam" id="3.30.565.10:FF:000003">
    <property type="entry name" value="DNA mismatch repair endonuclease MutL"/>
    <property type="match status" value="1"/>
</dbReference>
<dbReference type="GO" id="GO:0032300">
    <property type="term" value="C:mismatch repair complex"/>
    <property type="evidence" value="ECO:0007669"/>
    <property type="project" value="InterPro"/>
</dbReference>
<dbReference type="SMART" id="SM01340">
    <property type="entry name" value="DNA_mis_repair"/>
    <property type="match status" value="1"/>
</dbReference>
<dbReference type="AlphaFoldDB" id="A0A832SGU5"/>
<dbReference type="InterPro" id="IPR020667">
    <property type="entry name" value="DNA_mismatch_repair_MutL"/>
</dbReference>
<keyword evidence="3 4" id="KW-0234">DNA repair</keyword>
<sequence>MEEQGNKIRILDRDTINKIAAGEVIERPASVVKELVDNSIDAGATEIRIEVEKGGKHSILIRDNGCGMSKADALLSYEKHATSKLTRIEDLDTVSTMGFRGEALASITAIAKVEILTRPPEELTGTKLVIHGGKVQETSDAGTAPGTSVYVKELFYNTPARRKYLKSDRTELAHITDTVTRLALANPGISFTLLSEGKPVIRSTGSSDLFKSLVNLLGPDTARSMLPLEYRTEDFEIRGYVSKPETNRGGSDQLYVFVNTRPVTSRAINMAVREGYYTKIPKGRYPVAVLALTLNPEEVDVNVHPRKAEVRFSREKEVGDAVIRAVEKVLSEHGLAPEVREKEGKRLQKTFEDPGLSEKIQPQETPATLPEKAAGKEIGVREEAKVSENSRLLKEKSEAYTYPIKDTERRLKKSERLLDSDGKAGIQDGLKKVEPASKKEEEKVNERIKAEEKQSQKLKPKANTDLLEDLRIIGQVSKMYILAEKGEDLVIIDQHAAHERVLYEQVLRTKKARVQELITPVMIELTPKERVLMEEYIPHLEEYGFGISEFGDNTYVVTFVPEVFGRLEDTGVIHDVISDLLAEGKVKKDTGISEKVSKTLACRAAIKGGAACNTRQMEELIEQLKAAESPYSCPHGRPTVITFTKGELDRMFARTQ</sequence>
<dbReference type="GO" id="GO:0006298">
    <property type="term" value="P:mismatch repair"/>
    <property type="evidence" value="ECO:0007669"/>
    <property type="project" value="UniProtKB-UniRule"/>
</dbReference>
<dbReference type="OMA" id="AHERIMY"/>
<keyword evidence="2 4" id="KW-0227">DNA damage</keyword>
<dbReference type="InterPro" id="IPR042121">
    <property type="entry name" value="MutL_C_regsub"/>
</dbReference>
<dbReference type="InterPro" id="IPR020568">
    <property type="entry name" value="Ribosomal_Su5_D2-typ_SF"/>
</dbReference>
<dbReference type="GO" id="GO:0016887">
    <property type="term" value="F:ATP hydrolysis activity"/>
    <property type="evidence" value="ECO:0007669"/>
    <property type="project" value="InterPro"/>
</dbReference>
<comment type="function">
    <text evidence="4">This protein is involved in the repair of mismatches in DNA. It is required for dam-dependent methyl-directed DNA mismatch repair. May act as a 'molecular matchmaker', a protein that promotes the formation of a stable complex between two or more DNA-binding proteins in an ATP-dependent manner without itself being part of a final effector complex.</text>
</comment>
<evidence type="ECO:0000256" key="4">
    <source>
        <dbReference type="HAMAP-Rule" id="MF_00149"/>
    </source>
</evidence>
<dbReference type="PANTHER" id="PTHR10073:SF12">
    <property type="entry name" value="DNA MISMATCH REPAIR PROTEIN MLH1"/>
    <property type="match status" value="1"/>
</dbReference>
<dbReference type="Gene3D" id="3.30.1540.20">
    <property type="entry name" value="MutL, C-terminal domain, dimerisation subdomain"/>
    <property type="match status" value="1"/>
</dbReference>
<dbReference type="PANTHER" id="PTHR10073">
    <property type="entry name" value="DNA MISMATCH REPAIR PROTEIN MLH, PMS, MUTL"/>
    <property type="match status" value="1"/>
</dbReference>
<feature type="domain" description="DNA mismatch repair protein S5" evidence="7">
    <location>
        <begin position="213"/>
        <end position="331"/>
    </location>
</feature>
<evidence type="ECO:0000256" key="5">
    <source>
        <dbReference type="SAM" id="MobiDB-lite"/>
    </source>
</evidence>
<dbReference type="InterPro" id="IPR037198">
    <property type="entry name" value="MutL_C_sf"/>
</dbReference>
<organism evidence="8 9">
    <name type="scientific">Methanosarcina acetivorans</name>
    <dbReference type="NCBI Taxonomy" id="2214"/>
    <lineage>
        <taxon>Archaea</taxon>
        <taxon>Methanobacteriati</taxon>
        <taxon>Methanobacteriota</taxon>
        <taxon>Stenosarchaea group</taxon>
        <taxon>Methanomicrobia</taxon>
        <taxon>Methanosarcinales</taxon>
        <taxon>Methanosarcinaceae</taxon>
        <taxon>Methanosarcina</taxon>
    </lineage>
</organism>
<dbReference type="RefSeq" id="WP_011020571.1">
    <property type="nucleotide sequence ID" value="NZ_DUJU01000191.1"/>
</dbReference>
<reference evidence="8" key="1">
    <citation type="journal article" date="2020" name="bioRxiv">
        <title>A rank-normalized archaeal taxonomy based on genome phylogeny resolves widespread incomplete and uneven classifications.</title>
        <authorList>
            <person name="Rinke C."/>
            <person name="Chuvochina M."/>
            <person name="Mussig A.J."/>
            <person name="Chaumeil P.-A."/>
            <person name="Waite D.W."/>
            <person name="Whitman W.B."/>
            <person name="Parks D.H."/>
            <person name="Hugenholtz P."/>
        </authorList>
    </citation>
    <scope>NUCLEOTIDE SEQUENCE</scope>
    <source>
        <strain evidence="8">UBA8876</strain>
    </source>
</reference>
<dbReference type="Pfam" id="PF08676">
    <property type="entry name" value="MutL_C"/>
    <property type="match status" value="1"/>
</dbReference>
<protein>
    <recommendedName>
        <fullName evidence="4">DNA mismatch repair protein MutL</fullName>
    </recommendedName>
</protein>
<keyword evidence="8" id="KW-0540">Nuclease</keyword>
<dbReference type="Pfam" id="PF13589">
    <property type="entry name" value="HATPase_c_3"/>
    <property type="match status" value="1"/>
</dbReference>
<dbReference type="NCBIfam" id="TIGR00585">
    <property type="entry name" value="mutl"/>
    <property type="match status" value="1"/>
</dbReference>
<proteinExistence type="inferred from homology"/>
<dbReference type="Proteomes" id="UP000600774">
    <property type="component" value="Unassembled WGS sequence"/>
</dbReference>
<dbReference type="InterPro" id="IPR038973">
    <property type="entry name" value="MutL/Mlh/Pms-like"/>
</dbReference>
<evidence type="ECO:0000259" key="6">
    <source>
        <dbReference type="SMART" id="SM00853"/>
    </source>
</evidence>
<dbReference type="SUPFAM" id="SSF55874">
    <property type="entry name" value="ATPase domain of HSP90 chaperone/DNA topoisomerase II/histidine kinase"/>
    <property type="match status" value="1"/>
</dbReference>
<dbReference type="SUPFAM" id="SSF54211">
    <property type="entry name" value="Ribosomal protein S5 domain 2-like"/>
    <property type="match status" value="1"/>
</dbReference>
<name>A0A832SGU5_9EURY</name>
<evidence type="ECO:0000256" key="1">
    <source>
        <dbReference type="ARBA" id="ARBA00006082"/>
    </source>
</evidence>
<evidence type="ECO:0000313" key="8">
    <source>
        <dbReference type="EMBL" id="HIH95716.1"/>
    </source>
</evidence>
<dbReference type="GO" id="GO:0140664">
    <property type="term" value="F:ATP-dependent DNA damage sensor activity"/>
    <property type="evidence" value="ECO:0007669"/>
    <property type="project" value="InterPro"/>
</dbReference>
<dbReference type="GeneID" id="1472414"/>
<dbReference type="CDD" id="cd00782">
    <property type="entry name" value="MutL_Trans"/>
    <property type="match status" value="1"/>
</dbReference>
<dbReference type="Gene3D" id="3.30.230.10">
    <property type="match status" value="1"/>
</dbReference>
<feature type="compositionally biased region" description="Basic and acidic residues" evidence="5">
    <location>
        <begin position="429"/>
        <end position="455"/>
    </location>
</feature>
<accession>A0A832SGU5</accession>
<dbReference type="InterPro" id="IPR002099">
    <property type="entry name" value="MutL/Mlh/PMS"/>
</dbReference>
<feature type="region of interest" description="Disordered" evidence="5">
    <location>
        <begin position="414"/>
        <end position="457"/>
    </location>
</feature>
<dbReference type="Pfam" id="PF01119">
    <property type="entry name" value="DNA_mis_repair"/>
    <property type="match status" value="1"/>
</dbReference>
<dbReference type="GO" id="GO:0030983">
    <property type="term" value="F:mismatched DNA binding"/>
    <property type="evidence" value="ECO:0007669"/>
    <property type="project" value="InterPro"/>
</dbReference>
<dbReference type="Gene3D" id="3.30.1370.100">
    <property type="entry name" value="MutL, C-terminal domain, regulatory subdomain"/>
    <property type="match status" value="1"/>
</dbReference>
<dbReference type="GO" id="GO:0005524">
    <property type="term" value="F:ATP binding"/>
    <property type="evidence" value="ECO:0007669"/>
    <property type="project" value="InterPro"/>
</dbReference>
<feature type="domain" description="MutL C-terminal dimerisation" evidence="6">
    <location>
        <begin position="472"/>
        <end position="612"/>
    </location>
</feature>
<evidence type="ECO:0000259" key="7">
    <source>
        <dbReference type="SMART" id="SM01340"/>
    </source>
</evidence>
<comment type="similarity">
    <text evidence="1 4">Belongs to the DNA mismatch repair MutL/HexB family.</text>
</comment>
<dbReference type="InterPro" id="IPR014762">
    <property type="entry name" value="DNA_mismatch_repair_CS"/>
</dbReference>
<evidence type="ECO:0000256" key="2">
    <source>
        <dbReference type="ARBA" id="ARBA00022763"/>
    </source>
</evidence>
<dbReference type="CDD" id="cd16926">
    <property type="entry name" value="HATPase_MutL-MLH-PMS-like"/>
    <property type="match status" value="1"/>
</dbReference>
<comment type="caution">
    <text evidence="8">The sequence shown here is derived from an EMBL/GenBank/DDBJ whole genome shotgun (WGS) entry which is preliminary data.</text>
</comment>
<keyword evidence="8" id="KW-0378">Hydrolase</keyword>
<dbReference type="InterPro" id="IPR036890">
    <property type="entry name" value="HATPase_C_sf"/>
</dbReference>
<evidence type="ECO:0000256" key="3">
    <source>
        <dbReference type="ARBA" id="ARBA00023204"/>
    </source>
</evidence>
<dbReference type="PROSITE" id="PS00058">
    <property type="entry name" value="DNA_MISMATCH_REPAIR_1"/>
    <property type="match status" value="1"/>
</dbReference>
<dbReference type="EMBL" id="DUJU01000191">
    <property type="protein sequence ID" value="HIH95716.1"/>
    <property type="molecule type" value="Genomic_DNA"/>
</dbReference>
<dbReference type="InterPro" id="IPR013507">
    <property type="entry name" value="DNA_mismatch_S5_2-like"/>
</dbReference>
<keyword evidence="8" id="KW-0255">Endonuclease</keyword>
<gene>
    <name evidence="4 8" type="primary">mutL</name>
    <name evidence="8" type="ORF">HA338_17475</name>
</gene>
<dbReference type="Gene3D" id="3.30.565.10">
    <property type="entry name" value="Histidine kinase-like ATPase, C-terminal domain"/>
    <property type="match status" value="1"/>
</dbReference>
<dbReference type="SMART" id="SM00853">
    <property type="entry name" value="MutL_C"/>
    <property type="match status" value="1"/>
</dbReference>
<dbReference type="InterPro" id="IPR014790">
    <property type="entry name" value="MutL_C"/>
</dbReference>
<dbReference type="SUPFAM" id="SSF118116">
    <property type="entry name" value="DNA mismatch repair protein MutL"/>
    <property type="match status" value="1"/>
</dbReference>
<dbReference type="HAMAP" id="MF_00149">
    <property type="entry name" value="DNA_mis_repair"/>
    <property type="match status" value="1"/>
</dbReference>
<evidence type="ECO:0000313" key="9">
    <source>
        <dbReference type="Proteomes" id="UP000600774"/>
    </source>
</evidence>
<dbReference type="InterPro" id="IPR014721">
    <property type="entry name" value="Ribsml_uS5_D2-typ_fold_subgr"/>
</dbReference>
<dbReference type="GO" id="GO:0004519">
    <property type="term" value="F:endonuclease activity"/>
    <property type="evidence" value="ECO:0007669"/>
    <property type="project" value="UniProtKB-KW"/>
</dbReference>
<dbReference type="InterPro" id="IPR042120">
    <property type="entry name" value="MutL_C_dimsub"/>
</dbReference>